<dbReference type="Proteomes" id="UP000219327">
    <property type="component" value="Unassembled WGS sequence"/>
</dbReference>
<name>A0A2A5WSE7_9GAMM</name>
<dbReference type="InterPro" id="IPR015814">
    <property type="entry name" value="Pgluconate_DH_NAD-bd_C"/>
</dbReference>
<evidence type="ECO:0000256" key="1">
    <source>
        <dbReference type="ARBA" id="ARBA00023002"/>
    </source>
</evidence>
<dbReference type="InterPro" id="IPR008927">
    <property type="entry name" value="6-PGluconate_DH-like_C_sf"/>
</dbReference>
<dbReference type="Pfam" id="PF09130">
    <property type="entry name" value="DUF1932"/>
    <property type="match status" value="1"/>
</dbReference>
<dbReference type="SUPFAM" id="SSF51735">
    <property type="entry name" value="NAD(P)-binding Rossmann-fold domains"/>
    <property type="match status" value="1"/>
</dbReference>
<dbReference type="InterPro" id="IPR006115">
    <property type="entry name" value="6PGDH_NADP-bd"/>
</dbReference>
<accession>A0A2A5WSE7</accession>
<dbReference type="InterPro" id="IPR036291">
    <property type="entry name" value="NAD(P)-bd_dom_sf"/>
</dbReference>
<evidence type="ECO:0000313" key="5">
    <source>
        <dbReference type="Proteomes" id="UP000219327"/>
    </source>
</evidence>
<comment type="caution">
    <text evidence="4">The sequence shown here is derived from an EMBL/GenBank/DDBJ whole genome shotgun (WGS) entry which is preliminary data.</text>
</comment>
<dbReference type="EMBL" id="NTKD01000026">
    <property type="protein sequence ID" value="PDH39321.1"/>
    <property type="molecule type" value="Genomic_DNA"/>
</dbReference>
<dbReference type="Gene3D" id="3.40.50.720">
    <property type="entry name" value="NAD(P)-binding Rossmann-like Domain"/>
    <property type="match status" value="1"/>
</dbReference>
<organism evidence="4 5">
    <name type="scientific">OM182 bacterium MED-G24</name>
    <dbReference type="NCBI Taxonomy" id="1986255"/>
    <lineage>
        <taxon>Bacteria</taxon>
        <taxon>Pseudomonadati</taxon>
        <taxon>Pseudomonadota</taxon>
        <taxon>Gammaproteobacteria</taxon>
        <taxon>OMG group</taxon>
        <taxon>OM182 clade</taxon>
    </lineage>
</organism>
<evidence type="ECO:0000259" key="2">
    <source>
        <dbReference type="Pfam" id="PF03446"/>
    </source>
</evidence>
<gene>
    <name evidence="4" type="ORF">CNE99_05860</name>
</gene>
<evidence type="ECO:0000259" key="3">
    <source>
        <dbReference type="Pfam" id="PF09130"/>
    </source>
</evidence>
<protein>
    <submittedName>
        <fullName evidence="4">Phosphogluconate dehydrogenase</fullName>
    </submittedName>
</protein>
<evidence type="ECO:0000313" key="4">
    <source>
        <dbReference type="EMBL" id="PDH39321.1"/>
    </source>
</evidence>
<feature type="domain" description="6-phosphogluconate dehydrogenase NADP-binding" evidence="2">
    <location>
        <begin position="4"/>
        <end position="138"/>
    </location>
</feature>
<dbReference type="Gene3D" id="1.10.1040.10">
    <property type="entry name" value="N-(1-d-carboxylethyl)-l-norvaline Dehydrogenase, domain 2"/>
    <property type="match status" value="1"/>
</dbReference>
<proteinExistence type="predicted"/>
<reference evidence="4 5" key="1">
    <citation type="submission" date="2017-08" db="EMBL/GenBank/DDBJ databases">
        <title>Fine stratification of microbial communities through a metagenomic profile of the photic zone.</title>
        <authorList>
            <person name="Haro-Moreno J.M."/>
            <person name="Lopez-Perez M."/>
            <person name="De La Torre J."/>
            <person name="Picazo A."/>
            <person name="Camacho A."/>
            <person name="Rodriguez-Valera F."/>
        </authorList>
    </citation>
    <scope>NUCLEOTIDE SEQUENCE [LARGE SCALE GENOMIC DNA]</scope>
    <source>
        <strain evidence="4">MED-G24</strain>
    </source>
</reference>
<dbReference type="Pfam" id="PF03446">
    <property type="entry name" value="NAD_binding_2"/>
    <property type="match status" value="1"/>
</dbReference>
<dbReference type="GO" id="GO:0050661">
    <property type="term" value="F:NADP binding"/>
    <property type="evidence" value="ECO:0007669"/>
    <property type="project" value="InterPro"/>
</dbReference>
<dbReference type="AlphaFoldDB" id="A0A2A5WSE7"/>
<dbReference type="GO" id="GO:0016491">
    <property type="term" value="F:oxidoreductase activity"/>
    <property type="evidence" value="ECO:0007669"/>
    <property type="project" value="UniProtKB-KW"/>
</dbReference>
<dbReference type="SUPFAM" id="SSF48179">
    <property type="entry name" value="6-phosphogluconate dehydrogenase C-terminal domain-like"/>
    <property type="match status" value="1"/>
</dbReference>
<sequence length="276" mass="28584">MTTVGLINPGQMGASVGAAATHGGASVLWASEGRSDATRERAEKAGLSDAGSMDQLVEKSEIILSVCPPSEVAAVARGVVDLGFKGLYLEGNAIAPARTREINQMLTDAGAEMVDGGIIGGPAWHKESGTVLHVSGPSAHTIVNLFEGSPLHLNVVSGDIGAASALKMAFAAYTKGSTALLSAILALAESEGVREHLQVQWGEKFSADTARRVSANTAKAWRFVGEMEEIAATFEGADLPGGFHQAAADVFSRQAGFKDQPTPDLESVLGAMLKRD</sequence>
<keyword evidence="1" id="KW-0560">Oxidoreductase</keyword>
<feature type="domain" description="Phosphogluconate dehydrogenase NAD-binding putative C-terminal" evidence="3">
    <location>
        <begin position="192"/>
        <end position="253"/>
    </location>
</feature>
<dbReference type="InterPro" id="IPR013328">
    <property type="entry name" value="6PGD_dom2"/>
</dbReference>